<proteinExistence type="predicted"/>
<dbReference type="SUPFAM" id="SSF48317">
    <property type="entry name" value="Acid phosphatase/Vanadium-dependent haloperoxidase"/>
    <property type="match status" value="1"/>
</dbReference>
<gene>
    <name evidence="3" type="ORF">SAMN04488514_1178</name>
</gene>
<feature type="transmembrane region" description="Helical" evidence="1">
    <location>
        <begin position="159"/>
        <end position="182"/>
    </location>
</feature>
<dbReference type="InterPro" id="IPR036938">
    <property type="entry name" value="PAP2/HPO_sf"/>
</dbReference>
<dbReference type="Proteomes" id="UP000199440">
    <property type="component" value="Unassembled WGS sequence"/>
</dbReference>
<protein>
    <submittedName>
        <fullName evidence="3">Undecaprenyl-diphosphatase</fullName>
    </submittedName>
</protein>
<evidence type="ECO:0000259" key="2">
    <source>
        <dbReference type="SMART" id="SM00014"/>
    </source>
</evidence>
<evidence type="ECO:0000313" key="3">
    <source>
        <dbReference type="EMBL" id="SDM91322.1"/>
    </source>
</evidence>
<dbReference type="EMBL" id="FNGV01000017">
    <property type="protein sequence ID" value="SDM91322.1"/>
    <property type="molecule type" value="Genomic_DNA"/>
</dbReference>
<dbReference type="Gene3D" id="1.20.144.10">
    <property type="entry name" value="Phosphatidic acid phosphatase type 2/haloperoxidase"/>
    <property type="match status" value="1"/>
</dbReference>
<keyword evidence="1" id="KW-0472">Membrane</keyword>
<dbReference type="PANTHER" id="PTHR14969:SF13">
    <property type="entry name" value="AT30094P"/>
    <property type="match status" value="1"/>
</dbReference>
<feature type="transmembrane region" description="Helical" evidence="1">
    <location>
        <begin position="26"/>
        <end position="50"/>
    </location>
</feature>
<sequence length="190" mass="21991">MLEKILQWDRDAFIYLNNLGIEDYDLFWSTVTNISSWIPLFVFFFVIIFLKYPKKEAIYVTLTVVALVFFITFATDVTKGYVARLRPNNNEEINTLIRILKSPTSYSFFSGHAASSFSITTLMVLFLRKRFTWSWAFYIWPLLFASSRIYVGVHYPVDILVGASVGVLSAFLFYGLYVRLIAPYLGLSHP</sequence>
<organism evidence="3 4">
    <name type="scientific">Kriegella aquimaris</name>
    <dbReference type="NCBI Taxonomy" id="192904"/>
    <lineage>
        <taxon>Bacteria</taxon>
        <taxon>Pseudomonadati</taxon>
        <taxon>Bacteroidota</taxon>
        <taxon>Flavobacteriia</taxon>
        <taxon>Flavobacteriales</taxon>
        <taxon>Flavobacteriaceae</taxon>
        <taxon>Kriegella</taxon>
    </lineage>
</organism>
<dbReference type="PANTHER" id="PTHR14969">
    <property type="entry name" value="SPHINGOSINE-1-PHOSPHATE PHOSPHOHYDROLASE"/>
    <property type="match status" value="1"/>
</dbReference>
<keyword evidence="1" id="KW-0812">Transmembrane</keyword>
<dbReference type="RefSeq" id="WP_089894915.1">
    <property type="nucleotide sequence ID" value="NZ_FNGV01000017.1"/>
</dbReference>
<dbReference type="InterPro" id="IPR000326">
    <property type="entry name" value="PAP2/HPO"/>
</dbReference>
<accession>A0A1G9X3R1</accession>
<evidence type="ECO:0000313" key="4">
    <source>
        <dbReference type="Proteomes" id="UP000199440"/>
    </source>
</evidence>
<keyword evidence="1" id="KW-1133">Transmembrane helix</keyword>
<name>A0A1G9X3R1_9FLAO</name>
<dbReference type="Pfam" id="PF01569">
    <property type="entry name" value="PAP2"/>
    <property type="match status" value="1"/>
</dbReference>
<dbReference type="OrthoDB" id="9789113at2"/>
<reference evidence="3 4" key="1">
    <citation type="submission" date="2016-10" db="EMBL/GenBank/DDBJ databases">
        <authorList>
            <person name="de Groot N.N."/>
        </authorList>
    </citation>
    <scope>NUCLEOTIDE SEQUENCE [LARGE SCALE GENOMIC DNA]</scope>
    <source>
        <strain evidence="3 4">DSM 19886</strain>
    </source>
</reference>
<feature type="transmembrane region" description="Helical" evidence="1">
    <location>
        <begin position="135"/>
        <end position="153"/>
    </location>
</feature>
<evidence type="ECO:0000256" key="1">
    <source>
        <dbReference type="SAM" id="Phobius"/>
    </source>
</evidence>
<feature type="domain" description="Phosphatidic acid phosphatase type 2/haloperoxidase" evidence="2">
    <location>
        <begin position="61"/>
        <end position="174"/>
    </location>
</feature>
<feature type="transmembrane region" description="Helical" evidence="1">
    <location>
        <begin position="57"/>
        <end position="75"/>
    </location>
</feature>
<dbReference type="AlphaFoldDB" id="A0A1G9X3R1"/>
<dbReference type="STRING" id="192904.SAMN04488514_1178"/>
<feature type="transmembrane region" description="Helical" evidence="1">
    <location>
        <begin position="106"/>
        <end position="128"/>
    </location>
</feature>
<keyword evidence="4" id="KW-1185">Reference proteome</keyword>
<dbReference type="SMART" id="SM00014">
    <property type="entry name" value="acidPPc"/>
    <property type="match status" value="1"/>
</dbReference>